<evidence type="ECO:0008006" key="4">
    <source>
        <dbReference type="Google" id="ProtNLM"/>
    </source>
</evidence>
<dbReference type="RefSeq" id="WP_208133070.1">
    <property type="nucleotide sequence ID" value="NZ_BAABGQ010000006.1"/>
</dbReference>
<evidence type="ECO:0000313" key="2">
    <source>
        <dbReference type="EMBL" id="GAA4501602.1"/>
    </source>
</evidence>
<dbReference type="InterPro" id="IPR036514">
    <property type="entry name" value="SGNH_hydro_sf"/>
</dbReference>
<dbReference type="Proteomes" id="UP001501243">
    <property type="component" value="Unassembled WGS sequence"/>
</dbReference>
<organism evidence="2 3">
    <name type="scientific">Hymenobacter ginsengisoli</name>
    <dbReference type="NCBI Taxonomy" id="1051626"/>
    <lineage>
        <taxon>Bacteria</taxon>
        <taxon>Pseudomonadati</taxon>
        <taxon>Bacteroidota</taxon>
        <taxon>Cytophagia</taxon>
        <taxon>Cytophagales</taxon>
        <taxon>Hymenobacteraceae</taxon>
        <taxon>Hymenobacter</taxon>
    </lineage>
</organism>
<feature type="region of interest" description="Disordered" evidence="1">
    <location>
        <begin position="92"/>
        <end position="113"/>
    </location>
</feature>
<dbReference type="Gene3D" id="3.40.50.1110">
    <property type="entry name" value="SGNH hydrolase"/>
    <property type="match status" value="1"/>
</dbReference>
<keyword evidence="3" id="KW-1185">Reference proteome</keyword>
<dbReference type="SUPFAM" id="SSF52266">
    <property type="entry name" value="SGNH hydrolase"/>
    <property type="match status" value="1"/>
</dbReference>
<evidence type="ECO:0000256" key="1">
    <source>
        <dbReference type="SAM" id="MobiDB-lite"/>
    </source>
</evidence>
<sequence length="245" mass="27270">MKPVELVVVGGCHVAGFPIGPEQAFPTQLSALLGGRLVGEVSYLKFTSLPEHLRLIDQLRPSHVVLQLGNHEFANSFRPLLRQLSAALLPQRPGRPLASPPRKSAKPEAGPAGTQLPWLGARLRHWVRVGGLSLLTALLWLVSPAHRRSFWALNACIRRHPGTEFVFLSPFPSLNPTQHAVRHFGGWLLRRHLVARANCHWLDSHRLLRADRQLFVDATHLNQRAHRVLAYGLATAMLANLDVLL</sequence>
<accession>A0ABP8QDF4</accession>
<comment type="caution">
    <text evidence="2">The sequence shown here is derived from an EMBL/GenBank/DDBJ whole genome shotgun (WGS) entry which is preliminary data.</text>
</comment>
<proteinExistence type="predicted"/>
<reference evidence="3" key="1">
    <citation type="journal article" date="2019" name="Int. J. Syst. Evol. Microbiol.">
        <title>The Global Catalogue of Microorganisms (GCM) 10K type strain sequencing project: providing services to taxonomists for standard genome sequencing and annotation.</title>
        <authorList>
            <consortium name="The Broad Institute Genomics Platform"/>
            <consortium name="The Broad Institute Genome Sequencing Center for Infectious Disease"/>
            <person name="Wu L."/>
            <person name="Ma J."/>
        </authorList>
    </citation>
    <scope>NUCLEOTIDE SEQUENCE [LARGE SCALE GENOMIC DNA]</scope>
    <source>
        <strain evidence="3">JCM 17841</strain>
    </source>
</reference>
<evidence type="ECO:0000313" key="3">
    <source>
        <dbReference type="Proteomes" id="UP001501243"/>
    </source>
</evidence>
<name>A0ABP8QDF4_9BACT</name>
<gene>
    <name evidence="2" type="ORF">GCM10023172_23720</name>
</gene>
<protein>
    <recommendedName>
        <fullName evidence="4">SGNH hydrolase-type esterase domain-containing protein</fullName>
    </recommendedName>
</protein>
<dbReference type="EMBL" id="BAABGQ010000006">
    <property type="protein sequence ID" value="GAA4501602.1"/>
    <property type="molecule type" value="Genomic_DNA"/>
</dbReference>